<accession>A0AA36C348</accession>
<feature type="non-terminal residue" evidence="2">
    <location>
        <position position="526"/>
    </location>
</feature>
<dbReference type="Proteomes" id="UP001177023">
    <property type="component" value="Unassembled WGS sequence"/>
</dbReference>
<dbReference type="SUPFAM" id="SSF51395">
    <property type="entry name" value="FMN-linked oxidoreductases"/>
    <property type="match status" value="1"/>
</dbReference>
<sequence length="526" mass="57640">MATYYQQRASAGLIISEGTQIEPRGKGYAWTPGIYSQAQIDGWRTVTDAVHAEGGVIFAQLWHVGRVSHTDLQPDNAAPIAPSAIQAQKVKAFIETAPGTGTLVEPSLPRELSVTEIKALVEPMPRRHATRSAPVSTALKFTRPTATWSTSSSPPTPTSARMNTAVRCTTACVSLREVVQAVSAVVGPDRVGVRFTPLFTSTDEDRVYIGFVEEDPHPDLTSKPSRCWKGRYRATCRLPATDWPNARTCQKRFAVRSEAPSAAKSCMPACTPAEARRACGRGPGRPDCPFGRPLYRQPRSAPAHRRGWHWVPGPPVWRWRAKLHRITRLQVAGCSPPGAPVAIAARRQDKLEAVVAESPRKVRIARRPVPLRRRKSNGDSSEAAVVAELRQNPTVALLWHCCSAAFSSWESRIITPEFGGRGQVVFTRQRFIRAAVAVSAISKACAEVGEGPVDLDRPRRVDSDLKHSTSRHRHGPYGIGLLQLSHSRGVGWACHRLAIRQPDDVDINEIVPSSPASVLREGRCEQ</sequence>
<evidence type="ECO:0000259" key="1">
    <source>
        <dbReference type="Pfam" id="PF00724"/>
    </source>
</evidence>
<name>A0AA36C348_9BILA</name>
<comment type="caution">
    <text evidence="2">The sequence shown here is derived from an EMBL/GenBank/DDBJ whole genome shotgun (WGS) entry which is preliminary data.</text>
</comment>
<evidence type="ECO:0000313" key="3">
    <source>
        <dbReference type="Proteomes" id="UP001177023"/>
    </source>
</evidence>
<dbReference type="PANTHER" id="PTHR22893">
    <property type="entry name" value="NADH OXIDOREDUCTASE-RELATED"/>
    <property type="match status" value="1"/>
</dbReference>
<protein>
    <recommendedName>
        <fullName evidence="1">NADH:flavin oxidoreductase/NADH oxidase N-terminal domain-containing protein</fullName>
    </recommendedName>
</protein>
<dbReference type="InterPro" id="IPR045247">
    <property type="entry name" value="Oye-like"/>
</dbReference>
<feature type="domain" description="NADH:flavin oxidoreductase/NADH oxidase N-terminal" evidence="1">
    <location>
        <begin position="1"/>
        <end position="121"/>
    </location>
</feature>
<keyword evidence="3" id="KW-1185">Reference proteome</keyword>
<dbReference type="Gene3D" id="3.20.20.70">
    <property type="entry name" value="Aldolase class I"/>
    <property type="match status" value="1"/>
</dbReference>
<evidence type="ECO:0000313" key="2">
    <source>
        <dbReference type="EMBL" id="CAJ0557538.1"/>
    </source>
</evidence>
<dbReference type="GO" id="GO:0016491">
    <property type="term" value="F:oxidoreductase activity"/>
    <property type="evidence" value="ECO:0007669"/>
    <property type="project" value="InterPro"/>
</dbReference>
<organism evidence="2 3">
    <name type="scientific">Mesorhabditis spiculigera</name>
    <dbReference type="NCBI Taxonomy" id="96644"/>
    <lineage>
        <taxon>Eukaryota</taxon>
        <taxon>Metazoa</taxon>
        <taxon>Ecdysozoa</taxon>
        <taxon>Nematoda</taxon>
        <taxon>Chromadorea</taxon>
        <taxon>Rhabditida</taxon>
        <taxon>Rhabditina</taxon>
        <taxon>Rhabditomorpha</taxon>
        <taxon>Rhabditoidea</taxon>
        <taxon>Rhabditidae</taxon>
        <taxon>Mesorhabditinae</taxon>
        <taxon>Mesorhabditis</taxon>
    </lineage>
</organism>
<dbReference type="InterPro" id="IPR001155">
    <property type="entry name" value="OxRdtase_FMN_N"/>
</dbReference>
<dbReference type="GO" id="GO:0010181">
    <property type="term" value="F:FMN binding"/>
    <property type="evidence" value="ECO:0007669"/>
    <property type="project" value="InterPro"/>
</dbReference>
<dbReference type="AlphaFoldDB" id="A0AA36C348"/>
<dbReference type="Pfam" id="PF00724">
    <property type="entry name" value="Oxidored_FMN"/>
    <property type="match status" value="1"/>
</dbReference>
<proteinExistence type="predicted"/>
<gene>
    <name evidence="2" type="ORF">MSPICULIGERA_LOCUS296</name>
</gene>
<dbReference type="PANTHER" id="PTHR22893:SF91">
    <property type="entry name" value="NADPH DEHYDROGENASE 2-RELATED"/>
    <property type="match status" value="1"/>
</dbReference>
<dbReference type="InterPro" id="IPR013785">
    <property type="entry name" value="Aldolase_TIM"/>
</dbReference>
<reference evidence="2" key="1">
    <citation type="submission" date="2023-06" db="EMBL/GenBank/DDBJ databases">
        <authorList>
            <person name="Delattre M."/>
        </authorList>
    </citation>
    <scope>NUCLEOTIDE SEQUENCE</scope>
    <source>
        <strain evidence="2">AF72</strain>
    </source>
</reference>
<dbReference type="EMBL" id="CATQJA010000034">
    <property type="protein sequence ID" value="CAJ0557538.1"/>
    <property type="molecule type" value="Genomic_DNA"/>
</dbReference>
<dbReference type="GO" id="GO:0005829">
    <property type="term" value="C:cytosol"/>
    <property type="evidence" value="ECO:0007669"/>
    <property type="project" value="TreeGrafter"/>
</dbReference>